<protein>
    <submittedName>
        <fullName evidence="2">Aminopeptidase</fullName>
    </submittedName>
</protein>
<dbReference type="InterPro" id="IPR007820">
    <property type="entry name" value="AbrB_fam"/>
</dbReference>
<gene>
    <name evidence="2" type="ORF">RISW2_18010</name>
</gene>
<dbReference type="GO" id="GO:0016020">
    <property type="term" value="C:membrane"/>
    <property type="evidence" value="ECO:0007669"/>
    <property type="project" value="InterPro"/>
</dbReference>
<dbReference type="GO" id="GO:0004177">
    <property type="term" value="F:aminopeptidase activity"/>
    <property type="evidence" value="ECO:0007669"/>
    <property type="project" value="UniProtKB-KW"/>
</dbReference>
<dbReference type="eggNOG" id="COG3180">
    <property type="taxonomic scope" value="Bacteria"/>
</dbReference>
<keyword evidence="1" id="KW-1133">Transmembrane helix</keyword>
<accession>X7FB28</accession>
<dbReference type="AlphaFoldDB" id="X7FB28"/>
<keyword evidence="1" id="KW-0472">Membrane</keyword>
<keyword evidence="2" id="KW-0031">Aminopeptidase</keyword>
<feature type="transmembrane region" description="Helical" evidence="1">
    <location>
        <begin position="195"/>
        <end position="212"/>
    </location>
</feature>
<feature type="transmembrane region" description="Helical" evidence="1">
    <location>
        <begin position="65"/>
        <end position="82"/>
    </location>
</feature>
<feature type="transmembrane region" description="Helical" evidence="1">
    <location>
        <begin position="94"/>
        <end position="114"/>
    </location>
</feature>
<proteinExistence type="predicted"/>
<keyword evidence="2" id="KW-0645">Protease</keyword>
<keyword evidence="1" id="KW-0812">Transmembrane</keyword>
<reference evidence="2 3" key="1">
    <citation type="submission" date="2014-01" db="EMBL/GenBank/DDBJ databases">
        <title>Roseivivax isoporae LMG 25204 Genome Sequencing.</title>
        <authorList>
            <person name="Lai Q."/>
            <person name="Li G."/>
            <person name="Shao Z."/>
        </authorList>
    </citation>
    <scope>NUCLEOTIDE SEQUENCE [LARGE SCALE GENOMIC DNA]</scope>
    <source>
        <strain evidence="2 3">LMG 25204</strain>
    </source>
</reference>
<dbReference type="RefSeq" id="WP_043767143.1">
    <property type="nucleotide sequence ID" value="NZ_JAME01000005.1"/>
</dbReference>
<keyword evidence="3" id="KW-1185">Reference proteome</keyword>
<name>X7FB28_9RHOB</name>
<dbReference type="GO" id="GO:0010468">
    <property type="term" value="P:regulation of gene expression"/>
    <property type="evidence" value="ECO:0007669"/>
    <property type="project" value="InterPro"/>
</dbReference>
<feature type="transmembrane region" description="Helical" evidence="1">
    <location>
        <begin position="156"/>
        <end position="175"/>
    </location>
</feature>
<dbReference type="InterPro" id="IPR017516">
    <property type="entry name" value="AbrB_dup"/>
</dbReference>
<comment type="caution">
    <text evidence="2">The sequence shown here is derived from an EMBL/GenBank/DDBJ whole genome shotgun (WGS) entry which is preliminary data.</text>
</comment>
<dbReference type="PANTHER" id="PTHR38457:SF1">
    <property type="entry name" value="REGULATOR ABRB-RELATED"/>
    <property type="match status" value="1"/>
</dbReference>
<evidence type="ECO:0000256" key="1">
    <source>
        <dbReference type="SAM" id="Phobius"/>
    </source>
</evidence>
<dbReference type="Pfam" id="PF05145">
    <property type="entry name" value="AbrB"/>
    <property type="match status" value="1"/>
</dbReference>
<organism evidence="2 3">
    <name type="scientific">Roseivivax isoporae LMG 25204</name>
    <dbReference type="NCBI Taxonomy" id="1449351"/>
    <lineage>
        <taxon>Bacteria</taxon>
        <taxon>Pseudomonadati</taxon>
        <taxon>Pseudomonadota</taxon>
        <taxon>Alphaproteobacteria</taxon>
        <taxon>Rhodobacterales</taxon>
        <taxon>Roseobacteraceae</taxon>
        <taxon>Roseivivax</taxon>
    </lineage>
</organism>
<dbReference type="NCBIfam" id="TIGR03082">
    <property type="entry name" value="Gneg_AbrB_dup"/>
    <property type="match status" value="1"/>
</dbReference>
<dbReference type="PANTHER" id="PTHR38457">
    <property type="entry name" value="REGULATOR ABRB-RELATED"/>
    <property type="match status" value="1"/>
</dbReference>
<dbReference type="EMBL" id="JAME01000005">
    <property type="protein sequence ID" value="ETX30087.1"/>
    <property type="molecule type" value="Genomic_DNA"/>
</dbReference>
<feature type="transmembrane region" description="Helical" evidence="1">
    <location>
        <begin position="318"/>
        <end position="338"/>
    </location>
</feature>
<feature type="transmembrane region" description="Helical" evidence="1">
    <location>
        <begin position="242"/>
        <end position="262"/>
    </location>
</feature>
<dbReference type="OrthoDB" id="7157734at2"/>
<evidence type="ECO:0000313" key="3">
    <source>
        <dbReference type="Proteomes" id="UP000023430"/>
    </source>
</evidence>
<dbReference type="Proteomes" id="UP000023430">
    <property type="component" value="Unassembled WGS sequence"/>
</dbReference>
<dbReference type="STRING" id="1449351.RISW2_18010"/>
<feature type="transmembrane region" description="Helical" evidence="1">
    <location>
        <begin position="37"/>
        <end position="53"/>
    </location>
</feature>
<keyword evidence="2" id="KW-0378">Hydrolase</keyword>
<sequence>MSSHGHLLRLALTLFFLALGGAGGALADLARLPMPWLLGSLAVTAVAVGTLRAPPLAAYRFPQEIRAAFVALIGVMIGTQVTPELFRDLATLPYTLVALALFVVLAHAGNTLIFQRIGGYDRATAFYSGTPGGLMESIAFGEGAGADVRLLTMQQFLRIILVITLVPTAVSIWTGGPVGSAAGVVPGAELGPVEVQDLAVIVAAAAAGLWIARFIHLPAAQIMGPLLLSAVLTLTGRVDLHLPFWLIATAQAVIGVGLGMRFAGVTARMVGRCLWLSILSVAFMLALGSALAMALWQLTGMGLLQLLLSFAPGGVTEMSVIALGLSASPALVSLHHVLRILMTVAELSVASRLLGLRGPEAREEAD</sequence>
<dbReference type="PATRIC" id="fig|1449351.3.peg.889"/>
<feature type="transmembrane region" description="Helical" evidence="1">
    <location>
        <begin position="274"/>
        <end position="298"/>
    </location>
</feature>
<evidence type="ECO:0000313" key="2">
    <source>
        <dbReference type="EMBL" id="ETX30087.1"/>
    </source>
</evidence>
<feature type="transmembrane region" description="Helical" evidence="1">
    <location>
        <begin position="219"/>
        <end position="236"/>
    </location>
</feature>
<dbReference type="PIRSF" id="PIRSF038991">
    <property type="entry name" value="Protein_AbrB"/>
    <property type="match status" value="1"/>
</dbReference>